<evidence type="ECO:0000313" key="5">
    <source>
        <dbReference type="Proteomes" id="UP000664545"/>
    </source>
</evidence>
<dbReference type="RefSeq" id="WP_206582427.1">
    <property type="nucleotide sequence ID" value="NZ_JAFJZZ010000003.1"/>
</dbReference>
<organism evidence="4 5">
    <name type="scientific">Clostridium aminobutyricum</name>
    <dbReference type="NCBI Taxonomy" id="33953"/>
    <lineage>
        <taxon>Bacteria</taxon>
        <taxon>Bacillati</taxon>
        <taxon>Bacillota</taxon>
        <taxon>Clostridia</taxon>
        <taxon>Eubacteriales</taxon>
        <taxon>Clostridiaceae</taxon>
        <taxon>Clostridium</taxon>
    </lineage>
</organism>
<gene>
    <name evidence="4" type="ORF">JYB65_09505</name>
</gene>
<dbReference type="Pfam" id="PF03358">
    <property type="entry name" value="FMN_red"/>
    <property type="match status" value="1"/>
</dbReference>
<evidence type="ECO:0000256" key="1">
    <source>
        <dbReference type="ARBA" id="ARBA00022630"/>
    </source>
</evidence>
<dbReference type="InterPro" id="IPR029039">
    <property type="entry name" value="Flavoprotein-like_sf"/>
</dbReference>
<dbReference type="InterPro" id="IPR051796">
    <property type="entry name" value="ISF_SsuE-like"/>
</dbReference>
<dbReference type="PANTHER" id="PTHR43278">
    <property type="entry name" value="NAD(P)H-DEPENDENT FMN-CONTAINING OXIDOREDUCTASE YWQN-RELATED"/>
    <property type="match status" value="1"/>
</dbReference>
<name>A0A939D9C1_CLOAM</name>
<keyword evidence="5" id="KW-1185">Reference proteome</keyword>
<dbReference type="PANTHER" id="PTHR43278:SF2">
    <property type="entry name" value="IRON-SULFUR FLAVOPROTEIN"/>
    <property type="match status" value="1"/>
</dbReference>
<keyword evidence="1" id="KW-0285">Flavoprotein</keyword>
<evidence type="ECO:0000256" key="2">
    <source>
        <dbReference type="ARBA" id="ARBA00022643"/>
    </source>
</evidence>
<protein>
    <submittedName>
        <fullName evidence="4">Flavodoxin family protein</fullName>
    </submittedName>
</protein>
<dbReference type="AlphaFoldDB" id="A0A939D9C1"/>
<dbReference type="InterPro" id="IPR005025">
    <property type="entry name" value="FMN_Rdtase-like_dom"/>
</dbReference>
<dbReference type="Proteomes" id="UP000664545">
    <property type="component" value="Unassembled WGS sequence"/>
</dbReference>
<comment type="caution">
    <text evidence="4">The sequence shown here is derived from an EMBL/GenBank/DDBJ whole genome shotgun (WGS) entry which is preliminary data.</text>
</comment>
<dbReference type="Gene3D" id="3.40.50.360">
    <property type="match status" value="1"/>
</dbReference>
<feature type="domain" description="NADPH-dependent FMN reductase-like" evidence="3">
    <location>
        <begin position="1"/>
        <end position="131"/>
    </location>
</feature>
<dbReference type="EMBL" id="JAFJZZ010000003">
    <property type="protein sequence ID" value="MBN7773596.1"/>
    <property type="molecule type" value="Genomic_DNA"/>
</dbReference>
<proteinExistence type="predicted"/>
<evidence type="ECO:0000259" key="3">
    <source>
        <dbReference type="Pfam" id="PF03358"/>
    </source>
</evidence>
<dbReference type="GO" id="GO:0016491">
    <property type="term" value="F:oxidoreductase activity"/>
    <property type="evidence" value="ECO:0007669"/>
    <property type="project" value="InterPro"/>
</dbReference>
<accession>A0A939D9C1</accession>
<dbReference type="SUPFAM" id="SSF52218">
    <property type="entry name" value="Flavoproteins"/>
    <property type="match status" value="1"/>
</dbReference>
<keyword evidence="2" id="KW-0288">FMN</keyword>
<evidence type="ECO:0000313" key="4">
    <source>
        <dbReference type="EMBL" id="MBN7773596.1"/>
    </source>
</evidence>
<reference evidence="4" key="1">
    <citation type="submission" date="2021-02" db="EMBL/GenBank/DDBJ databases">
        <title>Abyssanaerobacter marinus gen.nov., sp., nov, anaerobic bacterium isolated from the Onnuri vent field of Indian Ocean and suggestion of Mogibacteriaceae fam. nov., and proposal of reclassification of ambiguous this family's genus member.</title>
        <authorList>
            <person name="Kim Y.J."/>
            <person name="Yang J.-A."/>
        </authorList>
    </citation>
    <scope>NUCLEOTIDE SEQUENCE</scope>
    <source>
        <strain evidence="4">DSM 2634</strain>
    </source>
</reference>
<sequence length="215" mass="23972">MKVIAINGSPRENGNTAVLLQNALRGAESNGAETELVNLYDLNFKGCISCFVCKRKGNTCDGICAMKDDLTKVLENILTCDVLLLGSPIYFGNITGELRSFLERLCYPNLSYNEGSRSVFHGKIASGFIYSMNVPEEQMKLLNYGAVFEQNKNLLQLFNGNSEILCANDTYQFKEYSLYEASRFDEAHKAKVKAEQFPSDCQRAFEMGARLTSCS</sequence>